<dbReference type="InterPro" id="IPR050565">
    <property type="entry name" value="LYPA1-2/EST-like"/>
</dbReference>
<keyword evidence="5" id="KW-1185">Reference proteome</keyword>
<name>A0ABU6K263_9RHOO</name>
<dbReference type="PANTHER" id="PTHR10655:SF17">
    <property type="entry name" value="LYSOPHOSPHOLIPASE-LIKE PROTEIN 1"/>
    <property type="match status" value="1"/>
</dbReference>
<gene>
    <name evidence="4" type="ORF">VVD49_09115</name>
</gene>
<dbReference type="Gene3D" id="3.40.50.1820">
    <property type="entry name" value="alpha/beta hydrolase"/>
    <property type="match status" value="1"/>
</dbReference>
<evidence type="ECO:0000313" key="5">
    <source>
        <dbReference type="Proteomes" id="UP001331561"/>
    </source>
</evidence>
<evidence type="ECO:0000256" key="2">
    <source>
        <dbReference type="ARBA" id="ARBA00022801"/>
    </source>
</evidence>
<accession>A0ABU6K263</accession>
<sequence>MQTGEISELRQADTVFVLSHRLRQPLPAKPKACVILLHGVGSNESNLASLAAGIDPEVLVVLARGPLQFGPDQYGWFRVVFFAQGPRIDPAEADAARQTLTRFITQLETAYELQPGNTLVAGFSQGGIMSASVALSAPESVRGFAILSGRMLPELEPHIASRERLAHLRAFIAHGEFDSKLPVSWAERSEKWLGDLDVAYETHRYPVDHTLSVEMRQDFLAWVGQVFNAVGSGLPR</sequence>
<dbReference type="InterPro" id="IPR003140">
    <property type="entry name" value="PLipase/COase/thioEstase"/>
</dbReference>
<feature type="domain" description="Phospholipase/carboxylesterase/thioesterase" evidence="3">
    <location>
        <begin position="29"/>
        <end position="218"/>
    </location>
</feature>
<dbReference type="InterPro" id="IPR029058">
    <property type="entry name" value="AB_hydrolase_fold"/>
</dbReference>
<organism evidence="4 5">
    <name type="scientific">Uliginosibacterium silvisoli</name>
    <dbReference type="NCBI Taxonomy" id="3114758"/>
    <lineage>
        <taxon>Bacteria</taxon>
        <taxon>Pseudomonadati</taxon>
        <taxon>Pseudomonadota</taxon>
        <taxon>Betaproteobacteria</taxon>
        <taxon>Rhodocyclales</taxon>
        <taxon>Zoogloeaceae</taxon>
        <taxon>Uliginosibacterium</taxon>
    </lineage>
</organism>
<reference evidence="4 5" key="1">
    <citation type="submission" date="2024-01" db="EMBL/GenBank/DDBJ databases">
        <title>Uliginosibacterium soil sp. nov.</title>
        <authorList>
            <person name="Lv Y."/>
        </authorList>
    </citation>
    <scope>NUCLEOTIDE SEQUENCE [LARGE SCALE GENOMIC DNA]</scope>
    <source>
        <strain evidence="4 5">H3</strain>
    </source>
</reference>
<dbReference type="EMBL" id="JAYXHS010000001">
    <property type="protein sequence ID" value="MEC5385883.1"/>
    <property type="molecule type" value="Genomic_DNA"/>
</dbReference>
<dbReference type="PANTHER" id="PTHR10655">
    <property type="entry name" value="LYSOPHOSPHOLIPASE-RELATED"/>
    <property type="match status" value="1"/>
</dbReference>
<evidence type="ECO:0000313" key="4">
    <source>
        <dbReference type="EMBL" id="MEC5385883.1"/>
    </source>
</evidence>
<evidence type="ECO:0000259" key="3">
    <source>
        <dbReference type="Pfam" id="PF02230"/>
    </source>
</evidence>
<protein>
    <submittedName>
        <fullName evidence="4">Phospholipase</fullName>
    </submittedName>
</protein>
<evidence type="ECO:0000256" key="1">
    <source>
        <dbReference type="ARBA" id="ARBA00006499"/>
    </source>
</evidence>
<dbReference type="SUPFAM" id="SSF53474">
    <property type="entry name" value="alpha/beta-Hydrolases"/>
    <property type="match status" value="1"/>
</dbReference>
<proteinExistence type="inferred from homology"/>
<dbReference type="Pfam" id="PF02230">
    <property type="entry name" value="Abhydrolase_2"/>
    <property type="match status" value="1"/>
</dbReference>
<dbReference type="Proteomes" id="UP001331561">
    <property type="component" value="Unassembled WGS sequence"/>
</dbReference>
<comment type="caution">
    <text evidence="4">The sequence shown here is derived from an EMBL/GenBank/DDBJ whole genome shotgun (WGS) entry which is preliminary data.</text>
</comment>
<keyword evidence="2" id="KW-0378">Hydrolase</keyword>
<dbReference type="RefSeq" id="WP_327598827.1">
    <property type="nucleotide sequence ID" value="NZ_JAYXHS010000001.1"/>
</dbReference>
<comment type="similarity">
    <text evidence="1">Belongs to the AB hydrolase superfamily. AB hydrolase 2 family.</text>
</comment>